<evidence type="ECO:0000256" key="5">
    <source>
        <dbReference type="ARBA" id="ARBA00023211"/>
    </source>
</evidence>
<dbReference type="Gene3D" id="3.60.21.10">
    <property type="match status" value="1"/>
</dbReference>
<dbReference type="InterPro" id="IPR004843">
    <property type="entry name" value="Calcineurin-like_PHP"/>
</dbReference>
<keyword evidence="4" id="KW-0378">Hydrolase</keyword>
<dbReference type="GO" id="GO:0004722">
    <property type="term" value="F:protein serine/threonine phosphatase activity"/>
    <property type="evidence" value="ECO:0007669"/>
    <property type="project" value="UniProtKB-EC"/>
</dbReference>
<comment type="cofactor">
    <cofactor evidence="1">
        <name>Mn(2+)</name>
        <dbReference type="ChEBI" id="CHEBI:29035"/>
    </cofactor>
</comment>
<keyword evidence="3" id="KW-0479">Metal-binding</keyword>
<reference evidence="7 8" key="1">
    <citation type="journal article" date="2020" name="Cell">
        <title>Large-Scale Comparative Analyses of Tick Genomes Elucidate Their Genetic Diversity and Vector Capacities.</title>
        <authorList>
            <consortium name="Tick Genome and Microbiome Consortium (TIGMIC)"/>
            <person name="Jia N."/>
            <person name="Wang J."/>
            <person name="Shi W."/>
            <person name="Du L."/>
            <person name="Sun Y."/>
            <person name="Zhan W."/>
            <person name="Jiang J.F."/>
            <person name="Wang Q."/>
            <person name="Zhang B."/>
            <person name="Ji P."/>
            <person name="Bell-Sakyi L."/>
            <person name="Cui X.M."/>
            <person name="Yuan T.T."/>
            <person name="Jiang B.G."/>
            <person name="Yang W.F."/>
            <person name="Lam T.T."/>
            <person name="Chang Q.C."/>
            <person name="Ding S.J."/>
            <person name="Wang X.J."/>
            <person name="Zhu J.G."/>
            <person name="Ruan X.D."/>
            <person name="Zhao L."/>
            <person name="Wei J.T."/>
            <person name="Ye R.Z."/>
            <person name="Que T.C."/>
            <person name="Du C.H."/>
            <person name="Zhou Y.H."/>
            <person name="Cheng J.X."/>
            <person name="Dai P.F."/>
            <person name="Guo W.B."/>
            <person name="Han X.H."/>
            <person name="Huang E.J."/>
            <person name="Li L.F."/>
            <person name="Wei W."/>
            <person name="Gao Y.C."/>
            <person name="Liu J.Z."/>
            <person name="Shao H.Z."/>
            <person name="Wang X."/>
            <person name="Wang C.C."/>
            <person name="Yang T.C."/>
            <person name="Huo Q.B."/>
            <person name="Li W."/>
            <person name="Chen H.Y."/>
            <person name="Chen S.E."/>
            <person name="Zhou L.G."/>
            <person name="Ni X.B."/>
            <person name="Tian J.H."/>
            <person name="Sheng Y."/>
            <person name="Liu T."/>
            <person name="Pan Y.S."/>
            <person name="Xia L.Y."/>
            <person name="Li J."/>
            <person name="Zhao F."/>
            <person name="Cao W.C."/>
        </authorList>
    </citation>
    <scope>NUCLEOTIDE SEQUENCE [LARGE SCALE GENOMIC DNA]</scope>
    <source>
        <strain evidence="7">HaeL-2018</strain>
    </source>
</reference>
<evidence type="ECO:0000256" key="2">
    <source>
        <dbReference type="ARBA" id="ARBA00013081"/>
    </source>
</evidence>
<dbReference type="PANTHER" id="PTHR45619">
    <property type="entry name" value="SERINE/THREONINE-PROTEIN PHOSPHATASE PP2A-RELATED"/>
    <property type="match status" value="1"/>
</dbReference>
<evidence type="ECO:0000256" key="3">
    <source>
        <dbReference type="ARBA" id="ARBA00022723"/>
    </source>
</evidence>
<dbReference type="PRINTS" id="PR00114">
    <property type="entry name" value="STPHPHTASE"/>
</dbReference>
<dbReference type="EC" id="3.1.3.16" evidence="2"/>
<keyword evidence="5" id="KW-0464">Manganese</keyword>
<gene>
    <name evidence="7" type="ORF">HPB48_009781</name>
</gene>
<evidence type="ECO:0000259" key="6">
    <source>
        <dbReference type="Pfam" id="PF00149"/>
    </source>
</evidence>
<sequence length="148" mass="16600">MAELFKLAGDLQGSNGFFVGDRLGRAFHSFGAFLLALKVRCPPLITLLNGNHGNRHITQVFGFYDECSSKYWTSAIWRHCTDAFNFLSLSALVDTMVSCVHCGLSPSIRTLLNTRNSAHARGVPSRTQVRHTLVRPRRNIGLEWKPQK</sequence>
<proteinExistence type="predicted"/>
<evidence type="ECO:0000313" key="7">
    <source>
        <dbReference type="EMBL" id="KAH9376201.1"/>
    </source>
</evidence>
<dbReference type="VEuPathDB" id="VectorBase:HLOH_064822"/>
<organism evidence="7 8">
    <name type="scientific">Haemaphysalis longicornis</name>
    <name type="common">Bush tick</name>
    <dbReference type="NCBI Taxonomy" id="44386"/>
    <lineage>
        <taxon>Eukaryota</taxon>
        <taxon>Metazoa</taxon>
        <taxon>Ecdysozoa</taxon>
        <taxon>Arthropoda</taxon>
        <taxon>Chelicerata</taxon>
        <taxon>Arachnida</taxon>
        <taxon>Acari</taxon>
        <taxon>Parasitiformes</taxon>
        <taxon>Ixodida</taxon>
        <taxon>Ixodoidea</taxon>
        <taxon>Ixodidae</taxon>
        <taxon>Haemaphysalinae</taxon>
        <taxon>Haemaphysalis</taxon>
    </lineage>
</organism>
<dbReference type="SUPFAM" id="SSF56300">
    <property type="entry name" value="Metallo-dependent phosphatases"/>
    <property type="match status" value="1"/>
</dbReference>
<evidence type="ECO:0000313" key="8">
    <source>
        <dbReference type="Proteomes" id="UP000821853"/>
    </source>
</evidence>
<dbReference type="Proteomes" id="UP000821853">
    <property type="component" value="Chromosome 5"/>
</dbReference>
<dbReference type="OrthoDB" id="1930084at2759"/>
<dbReference type="AlphaFoldDB" id="A0A9J6GMW5"/>
<feature type="domain" description="Calcineurin-like phosphoesterase" evidence="6">
    <location>
        <begin position="8"/>
        <end position="124"/>
    </location>
</feature>
<name>A0A9J6GMW5_HAELO</name>
<dbReference type="EMBL" id="JABSTR010000007">
    <property type="protein sequence ID" value="KAH9376201.1"/>
    <property type="molecule type" value="Genomic_DNA"/>
</dbReference>
<accession>A0A9J6GMW5</accession>
<evidence type="ECO:0000256" key="1">
    <source>
        <dbReference type="ARBA" id="ARBA00001936"/>
    </source>
</evidence>
<dbReference type="InterPro" id="IPR047129">
    <property type="entry name" value="PPA2-like"/>
</dbReference>
<dbReference type="GO" id="GO:0046872">
    <property type="term" value="F:metal ion binding"/>
    <property type="evidence" value="ECO:0007669"/>
    <property type="project" value="UniProtKB-KW"/>
</dbReference>
<dbReference type="InterPro" id="IPR006186">
    <property type="entry name" value="Ser/Thr-sp_prot-phosphatase"/>
</dbReference>
<dbReference type="InterPro" id="IPR029052">
    <property type="entry name" value="Metallo-depent_PP-like"/>
</dbReference>
<protein>
    <recommendedName>
        <fullName evidence="2">protein-serine/threonine phosphatase</fullName>
        <ecNumber evidence="2">3.1.3.16</ecNumber>
    </recommendedName>
</protein>
<comment type="caution">
    <text evidence="7">The sequence shown here is derived from an EMBL/GenBank/DDBJ whole genome shotgun (WGS) entry which is preliminary data.</text>
</comment>
<evidence type="ECO:0000256" key="4">
    <source>
        <dbReference type="ARBA" id="ARBA00022801"/>
    </source>
</evidence>
<dbReference type="Pfam" id="PF00149">
    <property type="entry name" value="Metallophos"/>
    <property type="match status" value="1"/>
</dbReference>
<keyword evidence="8" id="KW-1185">Reference proteome</keyword>